<dbReference type="Proteomes" id="UP000000517">
    <property type="component" value="Chromosome"/>
</dbReference>
<dbReference type="HOGENOM" id="CLU_196041_1_0_0"/>
<proteinExistence type="predicted"/>
<dbReference type="eggNOG" id="ENOG5033KZB">
    <property type="taxonomic scope" value="Bacteria"/>
</dbReference>
<organism evidence="1 2">
    <name type="scientific">Fibrobacter succinogenes (strain ATCC 19169 / S85)</name>
    <dbReference type="NCBI Taxonomy" id="59374"/>
    <lineage>
        <taxon>Bacteria</taxon>
        <taxon>Pseudomonadati</taxon>
        <taxon>Fibrobacterota</taxon>
        <taxon>Fibrobacteria</taxon>
        <taxon>Fibrobacterales</taxon>
        <taxon>Fibrobacteraceae</taxon>
        <taxon>Fibrobacter</taxon>
    </lineage>
</organism>
<reference evidence="2" key="1">
    <citation type="submission" date="2010-08" db="EMBL/GenBank/DDBJ databases">
        <title>Complete sequence of Fibrobacter succinogenes subsp. succinogenes S85.</title>
        <authorList>
            <person name="Durkin A.S."/>
            <person name="Nelson K.E."/>
            <person name="Morrison M."/>
            <person name="Forsberg C.W."/>
            <person name="Wilson D.B."/>
            <person name="Russell J.B."/>
            <person name="Cann I.K.O."/>
            <person name="Mackie R.I."/>
            <person name="White B.A."/>
        </authorList>
    </citation>
    <scope>NUCLEOTIDE SEQUENCE [LARGE SCALE GENOMIC DNA]</scope>
    <source>
        <strain evidence="2">ATCC 19169 / S85</strain>
    </source>
</reference>
<protein>
    <submittedName>
        <fullName evidence="1">Uncharacterized protein</fullName>
    </submittedName>
</protein>
<dbReference type="EMBL" id="CP002158">
    <property type="protein sequence ID" value="ADL26836.1"/>
    <property type="molecule type" value="Genomic_DNA"/>
</dbReference>
<evidence type="ECO:0000313" key="2">
    <source>
        <dbReference type="Proteomes" id="UP000000517"/>
    </source>
</evidence>
<evidence type="ECO:0000313" key="1">
    <source>
        <dbReference type="EMBL" id="ADL26836.1"/>
    </source>
</evidence>
<dbReference type="KEGG" id="fsc:FSU_1401"/>
<dbReference type="AlphaFoldDB" id="D9SA62"/>
<gene>
    <name evidence="1" type="ordered locus">FSU_1401</name>
</gene>
<accession>D9SA62</accession>
<name>D9SA62_FIBSS</name>
<dbReference type="STRING" id="59374.FSU_1401"/>
<sequence>MERPMETVLNPTQLHLLKMFSFAKDSKSLEEIRVALTDVFAKRVENGMDALWESGEWDNEKNEAVLNEHLRTPYKNI</sequence>